<accession>A0ABY6LI42</accession>
<name>A0ABY6LI42_9ARAC</name>
<gene>
    <name evidence="2" type="ORF">LAZ67_18000958</name>
</gene>
<feature type="compositionally biased region" description="Polar residues" evidence="1">
    <location>
        <begin position="133"/>
        <end position="145"/>
    </location>
</feature>
<dbReference type="Proteomes" id="UP001235939">
    <property type="component" value="Chromosome 18"/>
</dbReference>
<evidence type="ECO:0000313" key="3">
    <source>
        <dbReference type="Proteomes" id="UP001235939"/>
    </source>
</evidence>
<protein>
    <submittedName>
        <fullName evidence="2">Uncharacterized protein</fullName>
    </submittedName>
</protein>
<organism evidence="2 3">
    <name type="scientific">Cordylochernes scorpioides</name>
    <dbReference type="NCBI Taxonomy" id="51811"/>
    <lineage>
        <taxon>Eukaryota</taxon>
        <taxon>Metazoa</taxon>
        <taxon>Ecdysozoa</taxon>
        <taxon>Arthropoda</taxon>
        <taxon>Chelicerata</taxon>
        <taxon>Arachnida</taxon>
        <taxon>Pseudoscorpiones</taxon>
        <taxon>Cheliferoidea</taxon>
        <taxon>Chernetidae</taxon>
        <taxon>Cordylochernes</taxon>
    </lineage>
</organism>
<keyword evidence="3" id="KW-1185">Reference proteome</keyword>
<sequence>MVTLGRTLETLVEENRNHTHRVDNIKDGIVLRGTATAFQRLTTRTARRMLERSRLAALPITQMLARWLPHVSIPISISWPSLRRGAFSGHNHLAQFLSIYKCLQILRVGYMFSPYLPPSVSSSTEDVPDGETHSVTSLRSSSTNAIVAGSR</sequence>
<evidence type="ECO:0000256" key="1">
    <source>
        <dbReference type="SAM" id="MobiDB-lite"/>
    </source>
</evidence>
<feature type="region of interest" description="Disordered" evidence="1">
    <location>
        <begin position="120"/>
        <end position="151"/>
    </location>
</feature>
<dbReference type="EMBL" id="CP092880">
    <property type="protein sequence ID" value="UYV79877.1"/>
    <property type="molecule type" value="Genomic_DNA"/>
</dbReference>
<proteinExistence type="predicted"/>
<evidence type="ECO:0000313" key="2">
    <source>
        <dbReference type="EMBL" id="UYV79877.1"/>
    </source>
</evidence>
<reference evidence="2 3" key="1">
    <citation type="submission" date="2022-01" db="EMBL/GenBank/DDBJ databases">
        <title>A chromosomal length assembly of Cordylochernes scorpioides.</title>
        <authorList>
            <person name="Zeh D."/>
            <person name="Zeh J."/>
        </authorList>
    </citation>
    <scope>NUCLEOTIDE SEQUENCE [LARGE SCALE GENOMIC DNA]</scope>
    <source>
        <strain evidence="2">IN4F17</strain>
        <tissue evidence="2">Whole Body</tissue>
    </source>
</reference>